<evidence type="ECO:0000313" key="5">
    <source>
        <dbReference type="Proteomes" id="UP000661163"/>
    </source>
</evidence>
<feature type="transmembrane region" description="Helical" evidence="1">
    <location>
        <begin position="78"/>
        <end position="100"/>
    </location>
</feature>
<comment type="caution">
    <text evidence="3">The sequence shown here is derived from an EMBL/GenBank/DDBJ whole genome shotgun (WGS) entry which is preliminary data.</text>
</comment>
<gene>
    <name evidence="3" type="ORF">ELG94_18395</name>
    <name evidence="2" type="ORF">GR217_16825</name>
</gene>
<name>A0AAE8U396_9HYPH</name>
<reference evidence="3 4" key="1">
    <citation type="submission" date="2019-02" db="EMBL/GenBank/DDBJ databases">
        <title>The genomic architecture of introgression among sibling species of bacteria.</title>
        <authorList>
            <person name="Cavassim M.I.A."/>
            <person name="Moeskjaer S."/>
            <person name="Moslemi C."/>
            <person name="Fields B."/>
            <person name="Bachmann A."/>
            <person name="Vilhjalmsson B."/>
            <person name="Schierup M.H."/>
            <person name="Young J.P.W."/>
            <person name="Andersen S.U."/>
        </authorList>
    </citation>
    <scope>NUCLEOTIDE SEQUENCE [LARGE SCALE GENOMIC DNA]</scope>
    <source>
        <strain evidence="3 4">SM42</strain>
    </source>
</reference>
<organism evidence="3 4">
    <name type="scientific">Rhizobium ruizarguesonis</name>
    <dbReference type="NCBI Taxonomy" id="2081791"/>
    <lineage>
        <taxon>Bacteria</taxon>
        <taxon>Pseudomonadati</taxon>
        <taxon>Pseudomonadota</taxon>
        <taxon>Alphaproteobacteria</taxon>
        <taxon>Hyphomicrobiales</taxon>
        <taxon>Rhizobiaceae</taxon>
        <taxon>Rhizobium/Agrobacterium group</taxon>
        <taxon>Rhizobium</taxon>
    </lineage>
</organism>
<reference evidence="2 5" key="2">
    <citation type="submission" date="2019-12" db="EMBL/GenBank/DDBJ databases">
        <title>Rhizobium genotypes associated with high levels of biological nitrogen fixation by grain legumes in a temperate-maritime cropping system.</title>
        <authorList>
            <person name="Maluk M."/>
            <person name="Francesc Ferrando Molina F."/>
            <person name="Lopez Del Egido L."/>
            <person name="Lafos M."/>
            <person name="Langarica-Fuentes A."/>
            <person name="Gebre Yohannes G."/>
            <person name="Young M.W."/>
            <person name="Martin P."/>
            <person name="Gantlett R."/>
            <person name="Kenicer G."/>
            <person name="Hawes C."/>
            <person name="Begg G.S."/>
            <person name="Quilliam R.S."/>
            <person name="Squire G.R."/>
            <person name="Poole P.S."/>
            <person name="Young P.W."/>
            <person name="Iannetta P.M."/>
            <person name="James E.K."/>
        </authorList>
    </citation>
    <scope>NUCLEOTIDE SEQUENCE [LARGE SCALE GENOMIC DNA]</scope>
    <source>
        <strain evidence="2 5">JHI985</strain>
    </source>
</reference>
<evidence type="ECO:0000313" key="4">
    <source>
        <dbReference type="Proteomes" id="UP000291892"/>
    </source>
</evidence>
<evidence type="ECO:0000313" key="3">
    <source>
        <dbReference type="EMBL" id="TBF20168.1"/>
    </source>
</evidence>
<dbReference type="EMBL" id="SIKX01000001">
    <property type="protein sequence ID" value="TBF20168.1"/>
    <property type="molecule type" value="Genomic_DNA"/>
</dbReference>
<evidence type="ECO:0000313" key="2">
    <source>
        <dbReference type="EMBL" id="NEI49353.1"/>
    </source>
</evidence>
<protein>
    <submittedName>
        <fullName evidence="3">Uncharacterized protein</fullName>
    </submittedName>
</protein>
<evidence type="ECO:0000256" key="1">
    <source>
        <dbReference type="SAM" id="Phobius"/>
    </source>
</evidence>
<dbReference type="Proteomes" id="UP000661163">
    <property type="component" value="Unassembled WGS sequence"/>
</dbReference>
<keyword evidence="1" id="KW-0472">Membrane</keyword>
<keyword evidence="1" id="KW-1133">Transmembrane helix</keyword>
<dbReference type="EMBL" id="WUFC01000013">
    <property type="protein sequence ID" value="NEI49353.1"/>
    <property type="molecule type" value="Genomic_DNA"/>
</dbReference>
<proteinExistence type="predicted"/>
<sequence length="104" mass="11211">MRARKRSSSKSHAAAVGTVLLVWAFNGAMIADLDFPPFMVTLGMLSMAQNPAMVASNHTVVFQLSFDYDRLLALGGGWFLGTANPVLTMVVLALLTGFVLRIKP</sequence>
<dbReference type="Proteomes" id="UP000291892">
    <property type="component" value="Unassembled WGS sequence"/>
</dbReference>
<keyword evidence="1" id="KW-0812">Transmembrane</keyword>
<accession>A0AAE8U396</accession>
<dbReference type="AlphaFoldDB" id="A0AAE8U396"/>